<protein>
    <submittedName>
        <fullName evidence="3">Uncharacterized protein</fullName>
    </submittedName>
</protein>
<sequence>MGDATSEKRSSSAWFMGICAGMLVAIAAWSWSFMQQPADVWSPEQAKSLQAARDAVHSARGGGLRVSDDSKELERAQAVVDRLEIDLEEARTFRGRWASRVGAGGLALTIFCGLGYLATRGD</sequence>
<gene>
    <name evidence="3" type="ORF">PLANPX_0188</name>
</gene>
<keyword evidence="4" id="KW-1185">Reference proteome</keyword>
<keyword evidence="1" id="KW-0175">Coiled coil</keyword>
<proteinExistence type="predicted"/>
<organism evidence="3 4">
    <name type="scientific">Lacipirellula parvula</name>
    <dbReference type="NCBI Taxonomy" id="2650471"/>
    <lineage>
        <taxon>Bacteria</taxon>
        <taxon>Pseudomonadati</taxon>
        <taxon>Planctomycetota</taxon>
        <taxon>Planctomycetia</taxon>
        <taxon>Pirellulales</taxon>
        <taxon>Lacipirellulaceae</taxon>
        <taxon>Lacipirellula</taxon>
    </lineage>
</organism>
<accession>A0A5K7X8E4</accession>
<dbReference type="KEGG" id="lpav:PLANPX_0188"/>
<feature type="transmembrane region" description="Helical" evidence="2">
    <location>
        <begin position="97"/>
        <end position="118"/>
    </location>
</feature>
<evidence type="ECO:0000256" key="2">
    <source>
        <dbReference type="SAM" id="Phobius"/>
    </source>
</evidence>
<reference evidence="4" key="1">
    <citation type="submission" date="2019-10" db="EMBL/GenBank/DDBJ databases">
        <title>Lacipirellula parvula gen. nov., sp. nov., representing a lineage of planctomycetes widespread in freshwater anoxic habitats, and description of the family Lacipirellulaceae.</title>
        <authorList>
            <person name="Dedysh S.N."/>
            <person name="Kulichevskaya I.S."/>
            <person name="Beletsky A.V."/>
            <person name="Rakitin A.L."/>
            <person name="Mardanov A.V."/>
            <person name="Ivanova A.A."/>
            <person name="Saltykova V.X."/>
            <person name="Rijpstra W.I.C."/>
            <person name="Sinninghe Damste J.S."/>
            <person name="Ravin N.V."/>
        </authorList>
    </citation>
    <scope>NUCLEOTIDE SEQUENCE [LARGE SCALE GENOMIC DNA]</scope>
    <source>
        <strain evidence="4">PX69</strain>
    </source>
</reference>
<keyword evidence="2" id="KW-0812">Transmembrane</keyword>
<name>A0A5K7X8E4_9BACT</name>
<evidence type="ECO:0000313" key="4">
    <source>
        <dbReference type="Proteomes" id="UP000326837"/>
    </source>
</evidence>
<feature type="coiled-coil region" evidence="1">
    <location>
        <begin position="66"/>
        <end position="93"/>
    </location>
</feature>
<evidence type="ECO:0000313" key="3">
    <source>
        <dbReference type="EMBL" id="BBO30576.1"/>
    </source>
</evidence>
<keyword evidence="2" id="KW-1133">Transmembrane helix</keyword>
<dbReference type="AlphaFoldDB" id="A0A5K7X8E4"/>
<dbReference type="Proteomes" id="UP000326837">
    <property type="component" value="Chromosome"/>
</dbReference>
<feature type="transmembrane region" description="Helical" evidence="2">
    <location>
        <begin position="12"/>
        <end position="31"/>
    </location>
</feature>
<dbReference type="RefSeq" id="WP_152096900.1">
    <property type="nucleotide sequence ID" value="NZ_AP021861.1"/>
</dbReference>
<evidence type="ECO:0000256" key="1">
    <source>
        <dbReference type="SAM" id="Coils"/>
    </source>
</evidence>
<dbReference type="EMBL" id="AP021861">
    <property type="protein sequence ID" value="BBO30576.1"/>
    <property type="molecule type" value="Genomic_DNA"/>
</dbReference>
<keyword evidence="2" id="KW-0472">Membrane</keyword>